<dbReference type="AlphaFoldDB" id="T1KE43"/>
<sequence>MGRIRKDALDLEFLPVTRKVKFKGPKRIGCFSNCYGEENQLVYRTDNSSQRYLVSTELNEPLYCLEEFNPDTDRFQMRKSFIAQIGQIKIIDRFHLFNADHLMFVTDEDPSKKRKQQSDNNTRQNKLAYSRFKVIKKITKQVVERESDSNTELDVLSTVSISKIGQHHVLHLGNSEFVLSKDDVEKPIAQASFAALKLGPNLYKKYTKDFNIDHNRLMYWWASALLCGVKTLICGDLNEDFTLFKLDELPASLLNKKAEYERKKFLHALDKILHFIKSEVKEINKFYDIRLDVKTKEVTAPLSVSLFEDSVSPNIPVSLSMLKNLKFEALKNTSGINA</sequence>
<dbReference type="EnsemblMetazoa" id="tetur09g05240.1">
    <property type="protein sequence ID" value="tetur09g05240.1"/>
    <property type="gene ID" value="tetur09g05240"/>
</dbReference>
<reference evidence="3" key="1">
    <citation type="submission" date="2011-08" db="EMBL/GenBank/DDBJ databases">
        <authorList>
            <person name="Rombauts S."/>
        </authorList>
    </citation>
    <scope>NUCLEOTIDE SEQUENCE</scope>
    <source>
        <strain evidence="3">London</strain>
    </source>
</reference>
<dbReference type="Proteomes" id="UP000015104">
    <property type="component" value="Unassembled WGS sequence"/>
</dbReference>
<organism evidence="2 3">
    <name type="scientific">Tetranychus urticae</name>
    <name type="common">Two-spotted spider mite</name>
    <dbReference type="NCBI Taxonomy" id="32264"/>
    <lineage>
        <taxon>Eukaryota</taxon>
        <taxon>Metazoa</taxon>
        <taxon>Ecdysozoa</taxon>
        <taxon>Arthropoda</taxon>
        <taxon>Chelicerata</taxon>
        <taxon>Arachnida</taxon>
        <taxon>Acari</taxon>
        <taxon>Acariformes</taxon>
        <taxon>Trombidiformes</taxon>
        <taxon>Prostigmata</taxon>
        <taxon>Eleutherengona</taxon>
        <taxon>Raphignathae</taxon>
        <taxon>Tetranychoidea</taxon>
        <taxon>Tetranychidae</taxon>
        <taxon>Tetranychus</taxon>
    </lineage>
</organism>
<dbReference type="Pfam" id="PF08652">
    <property type="entry name" value="RAI1"/>
    <property type="match status" value="1"/>
</dbReference>
<evidence type="ECO:0000313" key="2">
    <source>
        <dbReference type="EnsemblMetazoa" id="tetur09g05240.1"/>
    </source>
</evidence>
<feature type="domain" description="RAI1-like" evidence="1">
    <location>
        <begin position="99"/>
        <end position="298"/>
    </location>
</feature>
<name>T1KE43_TETUR</name>
<dbReference type="HOGENOM" id="CLU_067939_0_0_1"/>
<evidence type="ECO:0000313" key="3">
    <source>
        <dbReference type="Proteomes" id="UP000015104"/>
    </source>
</evidence>
<dbReference type="InterPro" id="IPR013961">
    <property type="entry name" value="RAI1"/>
</dbReference>
<accession>T1KE43</accession>
<reference evidence="2" key="2">
    <citation type="submission" date="2015-06" db="UniProtKB">
        <authorList>
            <consortium name="EnsemblMetazoa"/>
        </authorList>
    </citation>
    <scope>IDENTIFICATION</scope>
</reference>
<evidence type="ECO:0000259" key="1">
    <source>
        <dbReference type="Pfam" id="PF08652"/>
    </source>
</evidence>
<dbReference type="EMBL" id="CAEY01002033">
    <property type="status" value="NOT_ANNOTATED_CDS"/>
    <property type="molecule type" value="Genomic_DNA"/>
</dbReference>
<keyword evidence="3" id="KW-1185">Reference proteome</keyword>
<protein>
    <recommendedName>
        <fullName evidence="1">RAI1-like domain-containing protein</fullName>
    </recommendedName>
</protein>
<proteinExistence type="predicted"/>